<dbReference type="RefSeq" id="WP_008511075.1">
    <property type="nucleotide sequence ID" value="NZ_CM001403.1"/>
</dbReference>
<organism evidence="2 3">
    <name type="scientific">Mucilaginibacter paludis DSM 18603</name>
    <dbReference type="NCBI Taxonomy" id="714943"/>
    <lineage>
        <taxon>Bacteria</taxon>
        <taxon>Pseudomonadati</taxon>
        <taxon>Bacteroidota</taxon>
        <taxon>Sphingobacteriia</taxon>
        <taxon>Sphingobacteriales</taxon>
        <taxon>Sphingobacteriaceae</taxon>
        <taxon>Mucilaginibacter</taxon>
    </lineage>
</organism>
<gene>
    <name evidence="2" type="ORF">Mucpa_5664</name>
</gene>
<evidence type="ECO:0000313" key="2">
    <source>
        <dbReference type="EMBL" id="EHQ29733.1"/>
    </source>
</evidence>
<dbReference type="Proteomes" id="UP000002774">
    <property type="component" value="Chromosome"/>
</dbReference>
<protein>
    <submittedName>
        <fullName evidence="2">Uncharacterized protein</fullName>
    </submittedName>
</protein>
<dbReference type="PROSITE" id="PS51257">
    <property type="entry name" value="PROKAR_LIPOPROTEIN"/>
    <property type="match status" value="1"/>
</dbReference>
<evidence type="ECO:0000256" key="1">
    <source>
        <dbReference type="SAM" id="SignalP"/>
    </source>
</evidence>
<dbReference type="EMBL" id="CM001403">
    <property type="protein sequence ID" value="EHQ29733.1"/>
    <property type="molecule type" value="Genomic_DNA"/>
</dbReference>
<accession>H1Y3G5</accession>
<name>H1Y3G5_9SPHI</name>
<proteinExistence type="predicted"/>
<reference evidence="2" key="1">
    <citation type="submission" date="2011-09" db="EMBL/GenBank/DDBJ databases">
        <title>The permanent draft genome of Mucilaginibacter paludis DSM 18603.</title>
        <authorList>
            <consortium name="US DOE Joint Genome Institute (JGI-PGF)"/>
            <person name="Lucas S."/>
            <person name="Han J."/>
            <person name="Lapidus A."/>
            <person name="Bruce D."/>
            <person name="Goodwin L."/>
            <person name="Pitluck S."/>
            <person name="Peters L."/>
            <person name="Kyrpides N."/>
            <person name="Mavromatis K."/>
            <person name="Ivanova N."/>
            <person name="Mikhailova N."/>
            <person name="Held B."/>
            <person name="Detter J.C."/>
            <person name="Tapia R."/>
            <person name="Han C."/>
            <person name="Land M."/>
            <person name="Hauser L."/>
            <person name="Markowitz V."/>
            <person name="Cheng J.-F."/>
            <person name="Hugenholtz P."/>
            <person name="Woyke T."/>
            <person name="Wu D."/>
            <person name="Tindall B."/>
            <person name="Brambilla E."/>
            <person name="Klenk H.-P."/>
            <person name="Eisen J.A."/>
        </authorList>
    </citation>
    <scope>NUCLEOTIDE SEQUENCE [LARGE SCALE GENOMIC DNA]</scope>
    <source>
        <strain evidence="2">DSM 18603</strain>
    </source>
</reference>
<dbReference type="eggNOG" id="COG4232">
    <property type="taxonomic scope" value="Bacteria"/>
</dbReference>
<keyword evidence="1" id="KW-0732">Signal</keyword>
<feature type="chain" id="PRO_5003557019" evidence="1">
    <location>
        <begin position="20"/>
        <end position="146"/>
    </location>
</feature>
<feature type="signal peptide" evidence="1">
    <location>
        <begin position="1"/>
        <end position="19"/>
    </location>
</feature>
<dbReference type="HOGENOM" id="CLU_137864_0_0_10"/>
<dbReference type="STRING" id="714943.Mucpa_5664"/>
<sequence length="146" mass="16518">MKQLIFTIALACLTSSCIAQVEWTFRCLKVSNDMYEIHMKAELADSWHIYAQDSPKGGPVPTKIIFNPNPMLGLIGTVKEIGNRKREYNSVFNVYVLSYRDSVDFTQLVKVKSKIQTSISGVISFMVCNESQCMPPAKQKISFELK</sequence>
<dbReference type="OrthoDB" id="767251at2"/>
<dbReference type="AlphaFoldDB" id="H1Y3G5"/>
<keyword evidence="3" id="KW-1185">Reference proteome</keyword>
<evidence type="ECO:0000313" key="3">
    <source>
        <dbReference type="Proteomes" id="UP000002774"/>
    </source>
</evidence>